<reference evidence="3 4" key="1">
    <citation type="submission" date="2024-06" db="EMBL/GenBank/DDBJ databases">
        <title>The Natural Products Discovery Center: Release of the First 8490 Sequenced Strains for Exploring Actinobacteria Biosynthetic Diversity.</title>
        <authorList>
            <person name="Kalkreuter E."/>
            <person name="Kautsar S.A."/>
            <person name="Yang D."/>
            <person name="Bader C.D."/>
            <person name="Teijaro C.N."/>
            <person name="Fluegel L."/>
            <person name="Davis C.M."/>
            <person name="Simpson J.R."/>
            <person name="Lauterbach L."/>
            <person name="Steele A.D."/>
            <person name="Gui C."/>
            <person name="Meng S."/>
            <person name="Li G."/>
            <person name="Viehrig K."/>
            <person name="Ye F."/>
            <person name="Su P."/>
            <person name="Kiefer A.F."/>
            <person name="Nichols A."/>
            <person name="Cepeda A.J."/>
            <person name="Yan W."/>
            <person name="Fan B."/>
            <person name="Jiang Y."/>
            <person name="Adhikari A."/>
            <person name="Zheng C.-J."/>
            <person name="Schuster L."/>
            <person name="Cowan T.M."/>
            <person name="Smanski M.J."/>
            <person name="Chevrette M.G."/>
            <person name="De Carvalho L.P.S."/>
            <person name="Shen B."/>
        </authorList>
    </citation>
    <scope>NUCLEOTIDE SEQUENCE [LARGE SCALE GENOMIC DNA]</scope>
    <source>
        <strain evidence="3 4">NPDC006286</strain>
    </source>
</reference>
<keyword evidence="2" id="KW-0479">Metal-binding</keyword>
<dbReference type="SUPFAM" id="SSF48264">
    <property type="entry name" value="Cytochrome P450"/>
    <property type="match status" value="1"/>
</dbReference>
<keyword evidence="2" id="KW-0560">Oxidoreductase</keyword>
<evidence type="ECO:0000313" key="4">
    <source>
        <dbReference type="Proteomes" id="UP001550348"/>
    </source>
</evidence>
<name>A0ABV2VV07_9ACTN</name>
<dbReference type="PANTHER" id="PTHR46696">
    <property type="entry name" value="P450, PUTATIVE (EUROFUNG)-RELATED"/>
    <property type="match status" value="1"/>
</dbReference>
<evidence type="ECO:0000256" key="2">
    <source>
        <dbReference type="RuleBase" id="RU000461"/>
    </source>
</evidence>
<dbReference type="PANTHER" id="PTHR46696:SF1">
    <property type="entry name" value="CYTOCHROME P450 YJIB-RELATED"/>
    <property type="match status" value="1"/>
</dbReference>
<gene>
    <name evidence="3" type="ORF">ABZ071_33045</name>
</gene>
<dbReference type="PROSITE" id="PS00086">
    <property type="entry name" value="CYTOCHROME_P450"/>
    <property type="match status" value="1"/>
</dbReference>
<dbReference type="InterPro" id="IPR001128">
    <property type="entry name" value="Cyt_P450"/>
</dbReference>
<dbReference type="RefSeq" id="WP_355668126.1">
    <property type="nucleotide sequence ID" value="NZ_JBEXRX010000208.1"/>
</dbReference>
<comment type="similarity">
    <text evidence="1 2">Belongs to the cytochrome P450 family.</text>
</comment>
<dbReference type="CDD" id="cd11029">
    <property type="entry name" value="CYP107-like"/>
    <property type="match status" value="1"/>
</dbReference>
<organism evidence="3 4">
    <name type="scientific">Micromonospora fulviviridis</name>
    <dbReference type="NCBI Taxonomy" id="47860"/>
    <lineage>
        <taxon>Bacteria</taxon>
        <taxon>Bacillati</taxon>
        <taxon>Actinomycetota</taxon>
        <taxon>Actinomycetes</taxon>
        <taxon>Micromonosporales</taxon>
        <taxon>Micromonosporaceae</taxon>
        <taxon>Micromonospora</taxon>
    </lineage>
</organism>
<keyword evidence="2" id="KW-0408">Iron</keyword>
<dbReference type="EMBL" id="JBEXRX010000208">
    <property type="protein sequence ID" value="MEU0156624.1"/>
    <property type="molecule type" value="Genomic_DNA"/>
</dbReference>
<accession>A0ABV2VV07</accession>
<proteinExistence type="inferred from homology"/>
<dbReference type="InterPro" id="IPR002397">
    <property type="entry name" value="Cyt_P450_B"/>
</dbReference>
<evidence type="ECO:0000256" key="1">
    <source>
        <dbReference type="ARBA" id="ARBA00010617"/>
    </source>
</evidence>
<keyword evidence="4" id="KW-1185">Reference proteome</keyword>
<protein>
    <submittedName>
        <fullName evidence="3">Cytochrome P450</fullName>
    </submittedName>
</protein>
<dbReference type="InterPro" id="IPR036396">
    <property type="entry name" value="Cyt_P450_sf"/>
</dbReference>
<comment type="caution">
    <text evidence="3">The sequence shown here is derived from an EMBL/GenBank/DDBJ whole genome shotgun (WGS) entry which is preliminary data.</text>
</comment>
<keyword evidence="2" id="KW-0349">Heme</keyword>
<dbReference type="Proteomes" id="UP001550348">
    <property type="component" value="Unassembled WGS sequence"/>
</dbReference>
<dbReference type="Gene3D" id="1.10.630.10">
    <property type="entry name" value="Cytochrome P450"/>
    <property type="match status" value="1"/>
</dbReference>
<dbReference type="Pfam" id="PF00067">
    <property type="entry name" value="p450"/>
    <property type="match status" value="1"/>
</dbReference>
<dbReference type="PRINTS" id="PR00359">
    <property type="entry name" value="BP450"/>
</dbReference>
<keyword evidence="2" id="KW-0503">Monooxygenase</keyword>
<sequence length="402" mass="45161">MTVNIDPVRLLTRSFMADPYPALAHLREDHAAVPVENGGFRMWLITRYDDARTLLADPSLSLDLVKHRHRILEQDLVDIERRPKLPRELRRAMLDYDGADHRRTRRVVAKHFAPSQLATSKPRIERLADDLLNDLPANVPIDIVARYARPLSVAFISDLLGVPEGAREEFAVWEMALLTAPSKSEVEHAGRQLHKFADEMVALKHEQPRDDLITEIVRAGAAGLLDDAEMVSMITMLMIAGLEPASAISSGVLALLENPRELTRLRENPDLMAACVEEVLRFESPFRMLTPRFIDHPVELAGITIPAGELLLISAGAANRDPSRFPDPNQFDITRDTKGHLGFSHGSHRCLGAELGRMQTTVALTRLFARFPDTEMAIMADTVEWRPGMFMRRLHSLPVILR</sequence>
<evidence type="ECO:0000313" key="3">
    <source>
        <dbReference type="EMBL" id="MEU0156624.1"/>
    </source>
</evidence>
<dbReference type="InterPro" id="IPR017972">
    <property type="entry name" value="Cyt_P450_CS"/>
</dbReference>